<feature type="domain" description="ODAD1 central coiled coil region" evidence="4">
    <location>
        <begin position="97"/>
        <end position="374"/>
    </location>
</feature>
<dbReference type="AlphaFoldDB" id="A0A8S1TDS9"/>
<dbReference type="EMBL" id="CAJJDO010000020">
    <property type="protein sequence ID" value="CAD8150038.1"/>
    <property type="molecule type" value="Genomic_DNA"/>
</dbReference>
<dbReference type="OrthoDB" id="306527at2759"/>
<proteinExistence type="predicted"/>
<evidence type="ECO:0000256" key="3">
    <source>
        <dbReference type="SAM" id="MobiDB-lite"/>
    </source>
</evidence>
<dbReference type="PANTHER" id="PTHR21694">
    <property type="entry name" value="COILED-COIL DOMAIN-CONTAINING PROTEIN 63"/>
    <property type="match status" value="1"/>
</dbReference>
<accession>A0A8S1TDS9</accession>
<feature type="region of interest" description="Disordered" evidence="3">
    <location>
        <begin position="1"/>
        <end position="28"/>
    </location>
</feature>
<dbReference type="InterPro" id="IPR049258">
    <property type="entry name" value="ODAD1_CC"/>
</dbReference>
<feature type="coiled-coil region" evidence="2">
    <location>
        <begin position="162"/>
        <end position="189"/>
    </location>
</feature>
<dbReference type="InterPro" id="IPR051876">
    <property type="entry name" value="ODA-DC/CCD"/>
</dbReference>
<comment type="caution">
    <text evidence="5">The sequence shown here is derived from an EMBL/GenBank/DDBJ whole genome shotgun (WGS) entry which is preliminary data.</text>
</comment>
<keyword evidence="1 2" id="KW-0175">Coiled coil</keyword>
<name>A0A8S1TDS9_9CILI</name>
<dbReference type="PANTHER" id="PTHR21694:SF18">
    <property type="entry name" value="COILED-COIL DOMAIN-CONTAINING PROTEIN 63"/>
    <property type="match status" value="1"/>
</dbReference>
<sequence length="475" mass="56742">MKGKSKDQLSTNIEHIAQMKQQNQTLQEDLQQDGKNNDFEKMNTLQEECAQYAKKIEVESKKQRDLEQLIQNAEQQLQDHRKKMSNSDGIQLPSLIKKQKTLESQLEQIKLKHNESLAEINQLMEQINTARRERVIYSNVFKKLESDIRAKEEEFKKQLLIRKQIEHELNQCQEQFDKMKEQATQVVETNKQEYTQILKTNRLDETEEQSPKNQQQQQQQQQQQLQQQQTKQESKSLQIKESQQPKQQIQMQKDVEDVTNYELMFEKLKKETGLNSIEEIIHTFRTIEDTNNELFKQANLLSDQIDSEEKQIEELQKQISQYTKNQQKEDNEFEDEKFKFAQQLERSEKLDKEIQQAENEIKEYERELLEIANKLQIKYDPNSEVTLMQLVEQRAYELVDLCRYYDNHNYTIDSKKNDQESTVSNQDDQTMKDLLDGVENEKEAEKIMSKDDFKKIGSQELQQFQKKIISKKKRE</sequence>
<evidence type="ECO:0000256" key="2">
    <source>
        <dbReference type="SAM" id="Coils"/>
    </source>
</evidence>
<dbReference type="Proteomes" id="UP000689195">
    <property type="component" value="Unassembled WGS sequence"/>
</dbReference>
<feature type="compositionally biased region" description="Low complexity" evidence="3">
    <location>
        <begin position="214"/>
        <end position="229"/>
    </location>
</feature>
<keyword evidence="6" id="KW-1185">Reference proteome</keyword>
<evidence type="ECO:0000256" key="1">
    <source>
        <dbReference type="ARBA" id="ARBA00023054"/>
    </source>
</evidence>
<dbReference type="Pfam" id="PF21773">
    <property type="entry name" value="ODAD1_CC"/>
    <property type="match status" value="1"/>
</dbReference>
<protein>
    <recommendedName>
        <fullName evidence="4">ODAD1 central coiled coil region domain-containing protein</fullName>
    </recommendedName>
</protein>
<evidence type="ECO:0000313" key="5">
    <source>
        <dbReference type="EMBL" id="CAD8150038.1"/>
    </source>
</evidence>
<evidence type="ECO:0000259" key="4">
    <source>
        <dbReference type="Pfam" id="PF21773"/>
    </source>
</evidence>
<reference evidence="5" key="1">
    <citation type="submission" date="2021-01" db="EMBL/GenBank/DDBJ databases">
        <authorList>
            <consortium name="Genoscope - CEA"/>
            <person name="William W."/>
        </authorList>
    </citation>
    <scope>NUCLEOTIDE SEQUENCE</scope>
</reference>
<feature type="coiled-coil region" evidence="2">
    <location>
        <begin position="291"/>
        <end position="374"/>
    </location>
</feature>
<evidence type="ECO:0000313" key="6">
    <source>
        <dbReference type="Proteomes" id="UP000689195"/>
    </source>
</evidence>
<organism evidence="5 6">
    <name type="scientific">Paramecium pentaurelia</name>
    <dbReference type="NCBI Taxonomy" id="43138"/>
    <lineage>
        <taxon>Eukaryota</taxon>
        <taxon>Sar</taxon>
        <taxon>Alveolata</taxon>
        <taxon>Ciliophora</taxon>
        <taxon>Intramacronucleata</taxon>
        <taxon>Oligohymenophorea</taxon>
        <taxon>Peniculida</taxon>
        <taxon>Parameciidae</taxon>
        <taxon>Paramecium</taxon>
    </lineage>
</organism>
<gene>
    <name evidence="5" type="ORF">PPENT_87.1.T0200059</name>
</gene>
<feature type="compositionally biased region" description="Low complexity" evidence="3">
    <location>
        <begin position="239"/>
        <end position="252"/>
    </location>
</feature>
<feature type="region of interest" description="Disordered" evidence="3">
    <location>
        <begin position="204"/>
        <end position="253"/>
    </location>
</feature>